<evidence type="ECO:0000313" key="8">
    <source>
        <dbReference type="Proteomes" id="UP001589627"/>
    </source>
</evidence>
<keyword evidence="4" id="KW-0648">Protein biosynthesis</keyword>
<dbReference type="Proteomes" id="UP001589627">
    <property type="component" value="Unassembled WGS sequence"/>
</dbReference>
<keyword evidence="8" id="KW-1185">Reference proteome</keyword>
<keyword evidence="2" id="KW-0547">Nucleotide-binding</keyword>
<name>A0ABV5YUG9_9ACTN</name>
<evidence type="ECO:0000256" key="3">
    <source>
        <dbReference type="ARBA" id="ARBA00022840"/>
    </source>
</evidence>
<evidence type="ECO:0000256" key="1">
    <source>
        <dbReference type="ARBA" id="ARBA00022598"/>
    </source>
</evidence>
<comment type="caution">
    <text evidence="7">The sequence shown here is derived from an EMBL/GenBank/DDBJ whole genome shotgun (WGS) entry which is preliminary data.</text>
</comment>
<dbReference type="InterPro" id="IPR008925">
    <property type="entry name" value="aa_tRNA-synth_I_cd-bd_sf"/>
</dbReference>
<evidence type="ECO:0000256" key="2">
    <source>
        <dbReference type="ARBA" id="ARBA00022741"/>
    </source>
</evidence>
<dbReference type="RefSeq" id="WP_378211815.1">
    <property type="nucleotide sequence ID" value="NZ_JBHLZP010000566.1"/>
</dbReference>
<dbReference type="InterPro" id="IPR045462">
    <property type="entry name" value="aa-tRNA-synth_I_cd-bd"/>
</dbReference>
<keyword evidence="3" id="KW-0067">ATP-binding</keyword>
<protein>
    <recommendedName>
        <fullName evidence="6">Aminoacyl-tRNA synthetase class I anticodon-binding domain-containing protein</fullName>
    </recommendedName>
</protein>
<dbReference type="InterPro" id="IPR020751">
    <property type="entry name" value="aa-tRNA-synth_I_codon-bd_sub2"/>
</dbReference>
<gene>
    <name evidence="7" type="ORF">ACFFNX_41975</name>
</gene>
<sequence length="59" mass="6347">MKVPCGGTGVAYGRKSGEARGLIRVAVTGRLVGLSLFECLQVLCRERTLVRLWKAAVLS</sequence>
<dbReference type="Gene3D" id="1.10.10.350">
    <property type="match status" value="1"/>
</dbReference>
<evidence type="ECO:0000256" key="4">
    <source>
        <dbReference type="ARBA" id="ARBA00022917"/>
    </source>
</evidence>
<proteinExistence type="predicted"/>
<accession>A0ABV5YUG9</accession>
<feature type="domain" description="Aminoacyl-tRNA synthetase class I anticodon-binding" evidence="6">
    <location>
        <begin position="17"/>
        <end position="55"/>
    </location>
</feature>
<evidence type="ECO:0000259" key="6">
    <source>
        <dbReference type="Pfam" id="PF19269"/>
    </source>
</evidence>
<evidence type="ECO:0000256" key="5">
    <source>
        <dbReference type="ARBA" id="ARBA00023146"/>
    </source>
</evidence>
<keyword evidence="5" id="KW-0030">Aminoacyl-tRNA synthetase</keyword>
<dbReference type="EMBL" id="JBHLZP010000566">
    <property type="protein sequence ID" value="MFB9838736.1"/>
    <property type="molecule type" value="Genomic_DNA"/>
</dbReference>
<reference evidence="7 8" key="1">
    <citation type="submission" date="2024-09" db="EMBL/GenBank/DDBJ databases">
        <authorList>
            <person name="Sun Q."/>
            <person name="Mori K."/>
        </authorList>
    </citation>
    <scope>NUCLEOTIDE SEQUENCE [LARGE SCALE GENOMIC DNA]</scope>
    <source>
        <strain evidence="7 8">TBRC 0563</strain>
    </source>
</reference>
<evidence type="ECO:0000313" key="7">
    <source>
        <dbReference type="EMBL" id="MFB9838736.1"/>
    </source>
</evidence>
<dbReference type="SUPFAM" id="SSF48163">
    <property type="entry name" value="An anticodon-binding domain of class I aminoacyl-tRNA synthetases"/>
    <property type="match status" value="1"/>
</dbReference>
<organism evidence="7 8">
    <name type="scientific">Actinoallomurus acaciae</name>
    <dbReference type="NCBI Taxonomy" id="502577"/>
    <lineage>
        <taxon>Bacteria</taxon>
        <taxon>Bacillati</taxon>
        <taxon>Actinomycetota</taxon>
        <taxon>Actinomycetes</taxon>
        <taxon>Streptosporangiales</taxon>
        <taxon>Thermomonosporaceae</taxon>
        <taxon>Actinoallomurus</taxon>
    </lineage>
</organism>
<dbReference type="Pfam" id="PF19269">
    <property type="entry name" value="Anticodon_2"/>
    <property type="match status" value="1"/>
</dbReference>
<keyword evidence="1" id="KW-0436">Ligase</keyword>